<evidence type="ECO:0000313" key="2">
    <source>
        <dbReference type="EMBL" id="KAF7826549.1"/>
    </source>
</evidence>
<dbReference type="Proteomes" id="UP000634136">
    <property type="component" value="Unassembled WGS sequence"/>
</dbReference>
<reference evidence="2" key="1">
    <citation type="submission" date="2020-09" db="EMBL/GenBank/DDBJ databases">
        <title>Genome-Enabled Discovery of Anthraquinone Biosynthesis in Senna tora.</title>
        <authorList>
            <person name="Kang S.-H."/>
            <person name="Pandey R.P."/>
            <person name="Lee C.-M."/>
            <person name="Sim J.-S."/>
            <person name="Jeong J.-T."/>
            <person name="Choi B.-S."/>
            <person name="Jung M."/>
            <person name="Ginzburg D."/>
            <person name="Zhao K."/>
            <person name="Won S.Y."/>
            <person name="Oh T.-J."/>
            <person name="Yu Y."/>
            <person name="Kim N.-H."/>
            <person name="Lee O.R."/>
            <person name="Lee T.-H."/>
            <person name="Bashyal P."/>
            <person name="Kim T.-S."/>
            <person name="Lee W.-H."/>
            <person name="Kawkins C."/>
            <person name="Kim C.-K."/>
            <person name="Kim J.S."/>
            <person name="Ahn B.O."/>
            <person name="Rhee S.Y."/>
            <person name="Sohng J.K."/>
        </authorList>
    </citation>
    <scope>NUCLEOTIDE SEQUENCE</scope>
    <source>
        <tissue evidence="2">Leaf</tissue>
    </source>
</reference>
<proteinExistence type="predicted"/>
<protein>
    <submittedName>
        <fullName evidence="2">Uncharacterized protein</fullName>
    </submittedName>
</protein>
<accession>A0A834WR17</accession>
<feature type="compositionally biased region" description="Pro residues" evidence="1">
    <location>
        <begin position="1"/>
        <end position="11"/>
    </location>
</feature>
<feature type="region of interest" description="Disordered" evidence="1">
    <location>
        <begin position="1"/>
        <end position="45"/>
    </location>
</feature>
<dbReference type="AlphaFoldDB" id="A0A834WR17"/>
<comment type="caution">
    <text evidence="2">The sequence shown here is derived from an EMBL/GenBank/DDBJ whole genome shotgun (WGS) entry which is preliminary data.</text>
</comment>
<name>A0A834WR17_9FABA</name>
<keyword evidence="3" id="KW-1185">Reference proteome</keyword>
<evidence type="ECO:0000313" key="3">
    <source>
        <dbReference type="Proteomes" id="UP000634136"/>
    </source>
</evidence>
<evidence type="ECO:0000256" key="1">
    <source>
        <dbReference type="SAM" id="MobiDB-lite"/>
    </source>
</evidence>
<organism evidence="2 3">
    <name type="scientific">Senna tora</name>
    <dbReference type="NCBI Taxonomy" id="362788"/>
    <lineage>
        <taxon>Eukaryota</taxon>
        <taxon>Viridiplantae</taxon>
        <taxon>Streptophyta</taxon>
        <taxon>Embryophyta</taxon>
        <taxon>Tracheophyta</taxon>
        <taxon>Spermatophyta</taxon>
        <taxon>Magnoliopsida</taxon>
        <taxon>eudicotyledons</taxon>
        <taxon>Gunneridae</taxon>
        <taxon>Pentapetalae</taxon>
        <taxon>rosids</taxon>
        <taxon>fabids</taxon>
        <taxon>Fabales</taxon>
        <taxon>Fabaceae</taxon>
        <taxon>Caesalpinioideae</taxon>
        <taxon>Cassia clade</taxon>
        <taxon>Senna</taxon>
    </lineage>
</organism>
<gene>
    <name evidence="2" type="ORF">G2W53_017713</name>
</gene>
<dbReference type="EMBL" id="JAAIUW010000006">
    <property type="protein sequence ID" value="KAF7826549.1"/>
    <property type="molecule type" value="Genomic_DNA"/>
</dbReference>
<sequence>MPPPPSDPSPPSSVHSTIQPDTQPPHEAPTGSSSGAHPFSRPCGKDPADGKTWIYLDKDTLKKFVASQSNKENLAGAVSSITTNSSLNLGMAVDIGAAHSNDTMNRLICREEELTDIYDGYCIKWISIT</sequence>